<dbReference type="AlphaFoldDB" id="A0A835QYU6"/>
<protein>
    <submittedName>
        <fullName evidence="2">Uncharacterized protein</fullName>
    </submittedName>
</protein>
<evidence type="ECO:0000313" key="4">
    <source>
        <dbReference type="Proteomes" id="UP000639772"/>
    </source>
</evidence>
<name>A0A835QYU6_VANPL</name>
<evidence type="ECO:0000313" key="1">
    <source>
        <dbReference type="EMBL" id="KAG0477176.1"/>
    </source>
</evidence>
<organism evidence="2 4">
    <name type="scientific">Vanilla planifolia</name>
    <name type="common">Vanilla</name>
    <dbReference type="NCBI Taxonomy" id="51239"/>
    <lineage>
        <taxon>Eukaryota</taxon>
        <taxon>Viridiplantae</taxon>
        <taxon>Streptophyta</taxon>
        <taxon>Embryophyta</taxon>
        <taxon>Tracheophyta</taxon>
        <taxon>Spermatophyta</taxon>
        <taxon>Magnoliopsida</taxon>
        <taxon>Liliopsida</taxon>
        <taxon>Asparagales</taxon>
        <taxon>Orchidaceae</taxon>
        <taxon>Vanilloideae</taxon>
        <taxon>Vanilleae</taxon>
        <taxon>Vanilla</taxon>
    </lineage>
</organism>
<evidence type="ECO:0000313" key="3">
    <source>
        <dbReference type="Proteomes" id="UP000636800"/>
    </source>
</evidence>
<proteinExistence type="predicted"/>
<dbReference type="Proteomes" id="UP000636800">
    <property type="component" value="Chromosome 6"/>
</dbReference>
<gene>
    <name evidence="2" type="ORF">HPP92_013578</name>
    <name evidence="1" type="ORF">HPP92_014017</name>
</gene>
<dbReference type="Proteomes" id="UP000639772">
    <property type="component" value="Chromosome 6"/>
</dbReference>
<keyword evidence="3" id="KW-1185">Reference proteome</keyword>
<accession>A0A835QYU6</accession>
<comment type="caution">
    <text evidence="2">The sequence shown here is derived from an EMBL/GenBank/DDBJ whole genome shotgun (WGS) entry which is preliminary data.</text>
</comment>
<evidence type="ECO:0000313" key="2">
    <source>
        <dbReference type="EMBL" id="KAG0478859.1"/>
    </source>
</evidence>
<sequence length="109" mass="11892">MSSSGMNPPPDPSLQSPLFSLSSFNPIADFGQRPFSSSVLPHIPNFLSPFSSSFFSSFLCFIIRSPLPRVDKRKGVFQSSPSSNEAPIQFQKLQEKTCVLNLVSSPPLG</sequence>
<dbReference type="EMBL" id="JADCNM010000006">
    <property type="protein sequence ID" value="KAG0478859.1"/>
    <property type="molecule type" value="Genomic_DNA"/>
</dbReference>
<dbReference type="EMBL" id="JADCNL010000006">
    <property type="protein sequence ID" value="KAG0477176.1"/>
    <property type="molecule type" value="Genomic_DNA"/>
</dbReference>
<reference evidence="3 4" key="1">
    <citation type="journal article" date="2020" name="Nat. Food">
        <title>A phased Vanilla planifolia genome enables genetic improvement of flavour and production.</title>
        <authorList>
            <person name="Hasing T."/>
            <person name="Tang H."/>
            <person name="Brym M."/>
            <person name="Khazi F."/>
            <person name="Huang T."/>
            <person name="Chambers A.H."/>
        </authorList>
    </citation>
    <scope>NUCLEOTIDE SEQUENCE [LARGE SCALE GENOMIC DNA]</scope>
    <source>
        <tissue evidence="2">Leaf</tissue>
    </source>
</reference>